<dbReference type="InterPro" id="IPR008930">
    <property type="entry name" value="Terpenoid_cyclase/PrenylTrfase"/>
</dbReference>
<evidence type="ECO:0000256" key="4">
    <source>
        <dbReference type="ARBA" id="ARBA00022602"/>
    </source>
</evidence>
<dbReference type="FunCoup" id="F0XHM5">
    <property type="interactions" value="653"/>
</dbReference>
<dbReference type="InterPro" id="IPR026872">
    <property type="entry name" value="FTB"/>
</dbReference>
<dbReference type="eggNOG" id="KOG0365">
    <property type="taxonomic scope" value="Eukaryota"/>
</dbReference>
<keyword evidence="8 9" id="KW-0862">Zinc</keyword>
<dbReference type="GO" id="GO:0008270">
    <property type="term" value="F:zinc ion binding"/>
    <property type="evidence" value="ECO:0007669"/>
    <property type="project" value="UniProtKB-UniRule"/>
</dbReference>
<evidence type="ECO:0000259" key="10">
    <source>
        <dbReference type="Pfam" id="PF00432"/>
    </source>
</evidence>
<name>F0XHM5_GROCL</name>
<reference evidence="11 12" key="1">
    <citation type="journal article" date="2011" name="Proc. Natl. Acad. Sci. U.S.A.">
        <title>Genome and transcriptome analyses of the mountain pine beetle-fungal symbiont Grosmannia clavigera, a lodgepole pine pathogen.</title>
        <authorList>
            <person name="DiGuistini S."/>
            <person name="Wang Y."/>
            <person name="Liao N.Y."/>
            <person name="Taylor G."/>
            <person name="Tanguay P."/>
            <person name="Feau N."/>
            <person name="Henrissat B."/>
            <person name="Chan S.K."/>
            <person name="Hesse-Orce U."/>
            <person name="Alamouti S.M."/>
            <person name="Tsui C.K.M."/>
            <person name="Docking R.T."/>
            <person name="Levasseur A."/>
            <person name="Haridas S."/>
            <person name="Robertson G."/>
            <person name="Birol I."/>
            <person name="Holt R.A."/>
            <person name="Marra M.A."/>
            <person name="Hamelin R.C."/>
            <person name="Hirst M."/>
            <person name="Jones S.J.M."/>
            <person name="Bohlmann J."/>
            <person name="Breuil C."/>
        </authorList>
    </citation>
    <scope>NUCLEOTIDE SEQUENCE [LARGE SCALE GENOMIC DNA]</scope>
    <source>
        <strain evidence="12">kw1407 / UAMH 11150</strain>
    </source>
</reference>
<dbReference type="InterPro" id="IPR045089">
    <property type="entry name" value="PGGT1B-like"/>
</dbReference>
<keyword evidence="7" id="KW-0677">Repeat</keyword>
<comment type="function">
    <text evidence="9">Catalyzes the transfer of a farnesyl moiety from farnesyl diphosphate to a cysteine at the fourth position from the C-terminus of several proteins. The beta subunit is responsible for peptide-binding.</text>
</comment>
<evidence type="ECO:0000256" key="5">
    <source>
        <dbReference type="ARBA" id="ARBA00022679"/>
    </source>
</evidence>
<evidence type="ECO:0000256" key="6">
    <source>
        <dbReference type="ARBA" id="ARBA00022723"/>
    </source>
</evidence>
<protein>
    <recommendedName>
        <fullName evidence="3 9">Protein farnesyltransferase subunit beta</fullName>
        <shortName evidence="9">FTase-beta</shortName>
        <ecNumber evidence="2 9">2.5.1.58</ecNumber>
    </recommendedName>
</protein>
<dbReference type="GO" id="GO:0004660">
    <property type="term" value="F:protein farnesyltransferase activity"/>
    <property type="evidence" value="ECO:0007669"/>
    <property type="project" value="UniProtKB-UniRule"/>
</dbReference>
<dbReference type="GO" id="GO:0005965">
    <property type="term" value="C:protein farnesyltransferase complex"/>
    <property type="evidence" value="ECO:0007669"/>
    <property type="project" value="UniProtKB-UniRule"/>
</dbReference>
<dbReference type="InterPro" id="IPR001330">
    <property type="entry name" value="Prenyltrans"/>
</dbReference>
<comment type="cofactor">
    <cofactor evidence="9">
        <name>Zn(2+)</name>
        <dbReference type="ChEBI" id="CHEBI:29105"/>
    </cofactor>
    <text evidence="9">Binds 1 zinc ion per subunit.</text>
</comment>
<gene>
    <name evidence="11" type="ORF">CMQ_2722</name>
</gene>
<dbReference type="Pfam" id="PF00432">
    <property type="entry name" value="Prenyltrans"/>
    <property type="match status" value="1"/>
</dbReference>
<proteinExistence type="inferred from homology"/>
<organism evidence="12">
    <name type="scientific">Grosmannia clavigera (strain kw1407 / UAMH 11150)</name>
    <name type="common">Blue stain fungus</name>
    <name type="synonym">Graphiocladiella clavigera</name>
    <dbReference type="NCBI Taxonomy" id="655863"/>
    <lineage>
        <taxon>Eukaryota</taxon>
        <taxon>Fungi</taxon>
        <taxon>Dikarya</taxon>
        <taxon>Ascomycota</taxon>
        <taxon>Pezizomycotina</taxon>
        <taxon>Sordariomycetes</taxon>
        <taxon>Sordariomycetidae</taxon>
        <taxon>Ophiostomatales</taxon>
        <taxon>Ophiostomataceae</taxon>
        <taxon>Leptographium</taxon>
    </lineage>
</organism>
<feature type="domain" description="Prenyltransferase alpha-alpha toroid" evidence="10">
    <location>
        <begin position="221"/>
        <end position="484"/>
    </location>
</feature>
<evidence type="ECO:0000256" key="7">
    <source>
        <dbReference type="ARBA" id="ARBA00022737"/>
    </source>
</evidence>
<keyword evidence="6 9" id="KW-0479">Metal-binding</keyword>
<dbReference type="GO" id="GO:0097354">
    <property type="term" value="P:prenylation"/>
    <property type="evidence" value="ECO:0007669"/>
    <property type="project" value="UniProtKB-UniRule"/>
</dbReference>
<evidence type="ECO:0000256" key="3">
    <source>
        <dbReference type="ARBA" id="ARBA00015798"/>
    </source>
</evidence>
<accession>F0XHM5</accession>
<evidence type="ECO:0000256" key="2">
    <source>
        <dbReference type="ARBA" id="ARBA00012702"/>
    </source>
</evidence>
<dbReference type="OrthoDB" id="10261146at2759"/>
<comment type="subunit">
    <text evidence="9">Heterodimer of an alpha and a beta subunit.</text>
</comment>
<comment type="similarity">
    <text evidence="1 9">Belongs to the protein prenyltransferase subunit beta family.</text>
</comment>
<dbReference type="HOGENOM" id="CLU_028946_1_0_1"/>
<evidence type="ECO:0000313" key="11">
    <source>
        <dbReference type="EMBL" id="EFX02793.1"/>
    </source>
</evidence>
<dbReference type="AlphaFoldDB" id="F0XHM5"/>
<dbReference type="SUPFAM" id="SSF48239">
    <property type="entry name" value="Terpenoid cyclases/Protein prenyltransferases"/>
    <property type="match status" value="1"/>
</dbReference>
<dbReference type="RefSeq" id="XP_014172275.1">
    <property type="nucleotide sequence ID" value="XM_014316800.1"/>
</dbReference>
<dbReference type="InParanoid" id="F0XHM5"/>
<keyword evidence="4 9" id="KW-0637">Prenyltransferase</keyword>
<comment type="catalytic activity">
    <reaction evidence="9">
        <text>L-cysteinyl-[protein] + (2E,6E)-farnesyl diphosphate = S-(2E,6E)-farnesyl-L-cysteinyl-[protein] + diphosphate</text>
        <dbReference type="Rhea" id="RHEA:13345"/>
        <dbReference type="Rhea" id="RHEA-COMP:10131"/>
        <dbReference type="Rhea" id="RHEA-COMP:11535"/>
        <dbReference type="ChEBI" id="CHEBI:29950"/>
        <dbReference type="ChEBI" id="CHEBI:33019"/>
        <dbReference type="ChEBI" id="CHEBI:86019"/>
        <dbReference type="ChEBI" id="CHEBI:175763"/>
    </reaction>
</comment>
<dbReference type="STRING" id="655863.F0XHM5"/>
<dbReference type="EC" id="2.5.1.58" evidence="2 9"/>
<keyword evidence="5 9" id="KW-0808">Transferase</keyword>
<dbReference type="PANTHER" id="PTHR11774">
    <property type="entry name" value="GERANYLGERANYL TRANSFERASE TYPE BETA SUBUNIT"/>
    <property type="match status" value="1"/>
</dbReference>
<dbReference type="GeneID" id="25975743"/>
<evidence type="ECO:0000256" key="9">
    <source>
        <dbReference type="RuleBase" id="RU365056"/>
    </source>
</evidence>
<dbReference type="Proteomes" id="UP000007796">
    <property type="component" value="Unassembled WGS sequence"/>
</dbReference>
<dbReference type="CDD" id="cd02893">
    <property type="entry name" value="FTase"/>
    <property type="match status" value="1"/>
</dbReference>
<dbReference type="PANTHER" id="PTHR11774:SF6">
    <property type="entry name" value="PROTEIN FARNESYLTRANSFERASE SUBUNIT BETA"/>
    <property type="match status" value="1"/>
</dbReference>
<evidence type="ECO:0000313" key="12">
    <source>
        <dbReference type="Proteomes" id="UP000007796"/>
    </source>
</evidence>
<evidence type="ECO:0000256" key="8">
    <source>
        <dbReference type="ARBA" id="ARBA00022833"/>
    </source>
</evidence>
<keyword evidence="12" id="KW-1185">Reference proteome</keyword>
<evidence type="ECO:0000256" key="1">
    <source>
        <dbReference type="ARBA" id="ARBA00010497"/>
    </source>
</evidence>
<dbReference type="Gene3D" id="1.50.10.20">
    <property type="match status" value="2"/>
</dbReference>
<dbReference type="EMBL" id="GL629769">
    <property type="protein sequence ID" value="EFX02793.1"/>
    <property type="molecule type" value="Genomic_DNA"/>
</dbReference>
<sequence length="502" mass="55222">MPATSTTDLQQLDPTDVDEEIVTHSSIIGSYKPVLIEPSAMIADIFTRPPLVRDVLLTDTSDVQDETVQLCLPFMDGQEGQDGLSNYNDFGVPSLDRQRHIKFLKASLGTLPGSFVSYDASRPWLLYWCLNGLTLLGEDVTVYRQRLVDTARSMQNASGGFGSGHGQVSHLATTYAIVLSLAIVGGQECYDVVDRRGLWKWLCALKQPDGGFQMSIGAEVDRPGLAKYVQRCQTYEGGISSQPGSEAHGGYAFCALGCLSILDSPDRSISRYAPSESFASVQSQLDKNQCMLGPVCAHEDGVDGGGRRWPQDGRWRRTYLDVQRLVSWLSSRQYAPEGGFSGRTNKLVDGCYSHWVGSCWPLVEACLGRSEHENPSLPSRSLFSREGLIRYILCCCQDQTKRGGLRDKPARMSDPYHTCYVLSGLSSAQHKWELVAPEGEPALSAGDTDMPASPTWLVSPFVGDDMQVFEEADRVNTLHPVYAIPADCVARTQEFFRAKAGF</sequence>